<dbReference type="InterPro" id="IPR022764">
    <property type="entry name" value="Peptidase_S54_rhomboid_dom"/>
</dbReference>
<dbReference type="EMBL" id="MGDI01000028">
    <property type="protein sequence ID" value="OGL53012.1"/>
    <property type="molecule type" value="Genomic_DNA"/>
</dbReference>
<dbReference type="Gene3D" id="1.20.1540.10">
    <property type="entry name" value="Rhomboid-like"/>
    <property type="match status" value="1"/>
</dbReference>
<dbReference type="GO" id="GO:0016020">
    <property type="term" value="C:membrane"/>
    <property type="evidence" value="ECO:0007669"/>
    <property type="project" value="UniProtKB-SubCell"/>
</dbReference>
<feature type="transmembrane region" description="Helical" evidence="7">
    <location>
        <begin position="42"/>
        <end position="61"/>
    </location>
</feature>
<name>A0A1F7SGW0_9BACT</name>
<dbReference type="FunFam" id="1.20.1540.10:FF:000027">
    <property type="entry name" value="Rhomboid family intramembrane serine protease"/>
    <property type="match status" value="1"/>
</dbReference>
<keyword evidence="6 7" id="KW-0472">Membrane</keyword>
<keyword evidence="3" id="KW-0997">Cell inner membrane</keyword>
<keyword evidence="2" id="KW-1003">Cell membrane</keyword>
<dbReference type="Proteomes" id="UP000178082">
    <property type="component" value="Unassembled WGS sequence"/>
</dbReference>
<keyword evidence="5 7" id="KW-1133">Transmembrane helix</keyword>
<feature type="transmembrane region" description="Helical" evidence="7">
    <location>
        <begin position="104"/>
        <end position="123"/>
    </location>
</feature>
<dbReference type="AlphaFoldDB" id="A0A1F7SGW0"/>
<keyword evidence="9" id="KW-0645">Protease</keyword>
<keyword evidence="4 7" id="KW-0812">Transmembrane</keyword>
<feature type="transmembrane region" description="Helical" evidence="7">
    <location>
        <begin position="201"/>
        <end position="220"/>
    </location>
</feature>
<evidence type="ECO:0000256" key="2">
    <source>
        <dbReference type="ARBA" id="ARBA00022475"/>
    </source>
</evidence>
<sequence>MIPLKDTIPSRTYPFVNIFIIILNILAFAYELSLGKRLDMFILSYGVIPIKFYYLLATQPFNFLNIFFPFLSSIFLHGGWIHIIGNMLYLWIFGDNVEDRMGHLRYFAFYIICGVLAGGVHLYTNPTSGVPTIGASGAIAGVMGAYFIMFPGSRIITFVPIFFFFQIIEIPAFFFIGFWFLMQFFSGSLSLASAGQNVGGVAWWAHVGGFVCGMALVFFFRKRKRSYKVFRDQI</sequence>
<evidence type="ECO:0000256" key="6">
    <source>
        <dbReference type="ARBA" id="ARBA00023136"/>
    </source>
</evidence>
<dbReference type="SUPFAM" id="SSF144091">
    <property type="entry name" value="Rhomboid-like"/>
    <property type="match status" value="1"/>
</dbReference>
<proteinExistence type="predicted"/>
<dbReference type="InterPro" id="IPR035952">
    <property type="entry name" value="Rhomboid-like_sf"/>
</dbReference>
<evidence type="ECO:0000256" key="4">
    <source>
        <dbReference type="ARBA" id="ARBA00022692"/>
    </source>
</evidence>
<protein>
    <submittedName>
        <fullName evidence="9">Rhomboid family intramembrane serine protease</fullName>
    </submittedName>
</protein>
<dbReference type="GO" id="GO:0006508">
    <property type="term" value="P:proteolysis"/>
    <property type="evidence" value="ECO:0007669"/>
    <property type="project" value="UniProtKB-KW"/>
</dbReference>
<reference evidence="9 10" key="1">
    <citation type="journal article" date="2016" name="Nat. Commun.">
        <title>Thousands of microbial genomes shed light on interconnected biogeochemical processes in an aquifer system.</title>
        <authorList>
            <person name="Anantharaman K."/>
            <person name="Brown C.T."/>
            <person name="Hug L.A."/>
            <person name="Sharon I."/>
            <person name="Castelle C.J."/>
            <person name="Probst A.J."/>
            <person name="Thomas B.C."/>
            <person name="Singh A."/>
            <person name="Wilkins M.J."/>
            <person name="Karaoz U."/>
            <person name="Brodie E.L."/>
            <person name="Williams K.H."/>
            <person name="Hubbard S.S."/>
            <person name="Banfield J.F."/>
        </authorList>
    </citation>
    <scope>NUCLEOTIDE SEQUENCE [LARGE SCALE GENOMIC DNA]</scope>
</reference>
<keyword evidence="9" id="KW-0378">Hydrolase</keyword>
<dbReference type="Pfam" id="PF01694">
    <property type="entry name" value="Rhomboid"/>
    <property type="match status" value="1"/>
</dbReference>
<evidence type="ECO:0000256" key="5">
    <source>
        <dbReference type="ARBA" id="ARBA00022989"/>
    </source>
</evidence>
<organism evidence="9 10">
    <name type="scientific">Candidatus Schekmanbacteria bacterium RIFCSPLOWO2_12_FULL_38_15</name>
    <dbReference type="NCBI Taxonomy" id="1817883"/>
    <lineage>
        <taxon>Bacteria</taxon>
        <taxon>Candidatus Schekmaniibacteriota</taxon>
    </lineage>
</organism>
<accession>A0A1F7SGW0</accession>
<feature type="domain" description="Peptidase S54 rhomboid" evidence="8">
    <location>
        <begin position="69"/>
        <end position="222"/>
    </location>
</feature>
<dbReference type="STRING" id="1817883.A3G31_08850"/>
<evidence type="ECO:0000313" key="9">
    <source>
        <dbReference type="EMBL" id="OGL53012.1"/>
    </source>
</evidence>
<feature type="transmembrane region" description="Helical" evidence="7">
    <location>
        <begin position="155"/>
        <end position="181"/>
    </location>
</feature>
<evidence type="ECO:0000256" key="1">
    <source>
        <dbReference type="ARBA" id="ARBA00004141"/>
    </source>
</evidence>
<dbReference type="PANTHER" id="PTHR43066:SF26">
    <property type="entry name" value="RHOMBOID PROTEASE GLPG"/>
    <property type="match status" value="1"/>
</dbReference>
<feature type="transmembrane region" description="Helical" evidence="7">
    <location>
        <begin position="67"/>
        <end position="92"/>
    </location>
</feature>
<evidence type="ECO:0000256" key="7">
    <source>
        <dbReference type="SAM" id="Phobius"/>
    </source>
</evidence>
<evidence type="ECO:0000259" key="8">
    <source>
        <dbReference type="Pfam" id="PF01694"/>
    </source>
</evidence>
<comment type="caution">
    <text evidence="9">The sequence shown here is derived from an EMBL/GenBank/DDBJ whole genome shotgun (WGS) entry which is preliminary data.</text>
</comment>
<gene>
    <name evidence="9" type="ORF">A3G31_08850</name>
</gene>
<comment type="subcellular location">
    <subcellularLocation>
        <location evidence="1">Membrane</location>
        <topology evidence="1">Multi-pass membrane protein</topology>
    </subcellularLocation>
</comment>
<dbReference type="GO" id="GO:0004252">
    <property type="term" value="F:serine-type endopeptidase activity"/>
    <property type="evidence" value="ECO:0007669"/>
    <property type="project" value="InterPro"/>
</dbReference>
<feature type="transmembrane region" description="Helical" evidence="7">
    <location>
        <begin position="12"/>
        <end position="30"/>
    </location>
</feature>
<feature type="transmembrane region" description="Helical" evidence="7">
    <location>
        <begin position="129"/>
        <end position="148"/>
    </location>
</feature>
<evidence type="ECO:0000256" key="3">
    <source>
        <dbReference type="ARBA" id="ARBA00022519"/>
    </source>
</evidence>
<evidence type="ECO:0000313" key="10">
    <source>
        <dbReference type="Proteomes" id="UP000178082"/>
    </source>
</evidence>
<dbReference type="PANTHER" id="PTHR43066">
    <property type="entry name" value="RHOMBOID-RELATED PROTEIN"/>
    <property type="match status" value="1"/>
</dbReference>